<dbReference type="InterPro" id="IPR007391">
    <property type="entry name" value="Vancomycin_resist_VanW"/>
</dbReference>
<feature type="compositionally biased region" description="Low complexity" evidence="1">
    <location>
        <begin position="108"/>
        <end position="117"/>
    </location>
</feature>
<proteinExistence type="predicted"/>
<feature type="compositionally biased region" description="Basic and acidic residues" evidence="1">
    <location>
        <begin position="383"/>
        <end position="395"/>
    </location>
</feature>
<dbReference type="AlphaFoldDB" id="A0A173LRK3"/>
<feature type="transmembrane region" description="Helical" evidence="2">
    <location>
        <begin position="159"/>
        <end position="176"/>
    </location>
</feature>
<keyword evidence="2" id="KW-0812">Transmembrane</keyword>
<evidence type="ECO:0000259" key="3">
    <source>
        <dbReference type="Pfam" id="PF12229"/>
    </source>
</evidence>
<evidence type="ECO:0000313" key="4">
    <source>
        <dbReference type="EMBL" id="ANI93750.1"/>
    </source>
</evidence>
<name>A0A173LRK3_9ACTN</name>
<dbReference type="InterPro" id="IPR022029">
    <property type="entry name" value="YoaR-like_PG-bd"/>
</dbReference>
<keyword evidence="5" id="KW-1185">Reference proteome</keyword>
<feature type="compositionally biased region" description="Low complexity" evidence="1">
    <location>
        <begin position="54"/>
        <end position="65"/>
    </location>
</feature>
<dbReference type="InterPro" id="IPR052913">
    <property type="entry name" value="Glycopeptide_resist_protein"/>
</dbReference>
<feature type="region of interest" description="Disordered" evidence="1">
    <location>
        <begin position="657"/>
        <end position="687"/>
    </location>
</feature>
<feature type="compositionally biased region" description="Basic and acidic residues" evidence="1">
    <location>
        <begin position="1"/>
        <end position="11"/>
    </location>
</feature>
<dbReference type="STRING" id="499555.BJL86_2991"/>
<organism evidence="4 5">
    <name type="scientific">Dietzia timorensis</name>
    <dbReference type="NCBI Taxonomy" id="499555"/>
    <lineage>
        <taxon>Bacteria</taxon>
        <taxon>Bacillati</taxon>
        <taxon>Actinomycetota</taxon>
        <taxon>Actinomycetes</taxon>
        <taxon>Mycobacteriales</taxon>
        <taxon>Dietziaceae</taxon>
        <taxon>Dietzia</taxon>
    </lineage>
</organism>
<feature type="region of interest" description="Disordered" evidence="1">
    <location>
        <begin position="372"/>
        <end position="423"/>
    </location>
</feature>
<feature type="domain" description="YoaR-like putative peptidoglycan binding" evidence="3">
    <location>
        <begin position="428"/>
        <end position="510"/>
    </location>
</feature>
<feature type="compositionally biased region" description="Acidic residues" evidence="1">
    <location>
        <begin position="517"/>
        <end position="526"/>
    </location>
</feature>
<feature type="region of interest" description="Disordered" evidence="1">
    <location>
        <begin position="1"/>
        <end position="87"/>
    </location>
</feature>
<feature type="compositionally biased region" description="Pro residues" evidence="1">
    <location>
        <begin position="753"/>
        <end position="770"/>
    </location>
</feature>
<gene>
    <name evidence="4" type="ORF">BJL86_2991</name>
</gene>
<dbReference type="Pfam" id="PF12229">
    <property type="entry name" value="PG_binding_4"/>
    <property type="match status" value="1"/>
</dbReference>
<protein>
    <recommendedName>
        <fullName evidence="3">YoaR-like putative peptidoglycan binding domain-containing protein</fullName>
    </recommendedName>
</protein>
<evidence type="ECO:0000256" key="1">
    <source>
        <dbReference type="SAM" id="MobiDB-lite"/>
    </source>
</evidence>
<evidence type="ECO:0000313" key="5">
    <source>
        <dbReference type="Proteomes" id="UP000186104"/>
    </source>
</evidence>
<accession>A0A173LRK3</accession>
<feature type="compositionally biased region" description="Basic and acidic residues" evidence="1">
    <location>
        <begin position="657"/>
        <end position="681"/>
    </location>
</feature>
<dbReference type="PANTHER" id="PTHR35788">
    <property type="entry name" value="EXPORTED PROTEIN-RELATED"/>
    <property type="match status" value="1"/>
</dbReference>
<feature type="region of interest" description="Disordered" evidence="1">
    <location>
        <begin position="723"/>
        <end position="777"/>
    </location>
</feature>
<evidence type="ECO:0000256" key="2">
    <source>
        <dbReference type="SAM" id="Phobius"/>
    </source>
</evidence>
<dbReference type="PANTHER" id="PTHR35788:SF1">
    <property type="entry name" value="EXPORTED PROTEIN"/>
    <property type="match status" value="1"/>
</dbReference>
<reference evidence="4 5" key="1">
    <citation type="submission" date="2016-06" db="EMBL/GenBank/DDBJ databases">
        <title>Complete genome sequence of a saline-alkali tolerant type strain Dietzia timorensis ID05-A0528T.</title>
        <authorList>
            <person name="Wu X."/>
        </authorList>
    </citation>
    <scope>NUCLEOTIDE SEQUENCE [LARGE SCALE GENOMIC DNA]</scope>
    <source>
        <strain evidence="4 5">ID05-A0528</strain>
    </source>
</reference>
<feature type="compositionally biased region" description="Gly residues" evidence="1">
    <location>
        <begin position="730"/>
        <end position="750"/>
    </location>
</feature>
<feature type="region of interest" description="Disordered" evidence="1">
    <location>
        <begin position="500"/>
        <end position="526"/>
    </location>
</feature>
<dbReference type="Pfam" id="PF04294">
    <property type="entry name" value="VanW"/>
    <property type="match status" value="1"/>
</dbReference>
<dbReference type="RefSeq" id="WP_232228998.1">
    <property type="nucleotide sequence ID" value="NZ_CP015961.1"/>
</dbReference>
<dbReference type="EMBL" id="CP015961">
    <property type="protein sequence ID" value="ANI93750.1"/>
    <property type="molecule type" value="Genomic_DNA"/>
</dbReference>
<dbReference type="KEGG" id="dtm:BJL86_2991"/>
<keyword evidence="2" id="KW-0472">Membrane</keyword>
<dbReference type="Proteomes" id="UP000186104">
    <property type="component" value="Chromosome"/>
</dbReference>
<keyword evidence="2" id="KW-1133">Transmembrane helix</keyword>
<sequence length="777" mass="81532">MADGREPRAEQFRPAWGLPGQFGVDDPKAQKPALGGVGASGDAQTTQIPSPYDGGAAVPAGRPGPSRQGNEPPHAWSQSSAGEPSRGGVYAAAAGAAGAGALGGAAAAGGRNAAGTRQGAGGPYAPTGERAEPAALEGVENPATGDQRSANRWLSRAKWTYIAAGVFMFLAVLYGVDLVTSLGKVPRGSEVAGVKVGSMDYSDAETKLVDELGPRLTDPIAIRAGAVSTELDPQQVGLSVDWRGTLDRAGEQPLNPFTRLISFFRSKEIGIESRIPDQRLTGYLETLAREADLDPREGAIWYDRADVKSILPRDGQSVRIEDSREAVLAHWLDENGVDLAVDYTPTETDEDQVREVIDKVAEPAVAEPVTLVGSHVNPDGGEPETKDVPLRVNEREQDDDQASPSTTTVKMVDPRGPNAVPVEFPRDRIGEYLTFERNGNRLEPQYNAEAAKGILDPLLSETQTEGRDASFVFSGNSVTVEPAVMGRTVQWGPLLGGLQAGLQDRGPRTVPVSYESQEPELSTEDAEAAGIRERVGEFSIDVSAGSAANEMVSAINGHLVRSGQTANLAELAGTYSGNTGADGVATAFFNAAYEAGMTELQRTSRGVDDDEFPVARDVSAAQATSFKNQQNTGVVIEAFSTGNRITVRLWGTSQYEVRTEEQPRTSVERPGTRRESGEDCRPSAGRDGYTAVATRIVTQGSREVSRDTFRSVYDPVDAIVCAPAPDRGGEGGGNGGNDGGNGGGGDGGGDSPAPAPAPPEVPGLPFPLPEIPGITVP</sequence>
<feature type="region of interest" description="Disordered" evidence="1">
    <location>
        <begin position="104"/>
        <end position="129"/>
    </location>
</feature>